<feature type="chain" id="PRO_5036475002" description="NIDO domain-containing protein" evidence="1">
    <location>
        <begin position="20"/>
        <end position="445"/>
    </location>
</feature>
<dbReference type="PANTHER" id="PTHR13802:SF59">
    <property type="entry name" value="SUSHI DOMAIN-CONTAINING PROTEIN 2"/>
    <property type="match status" value="1"/>
</dbReference>
<dbReference type="GO" id="GO:0007160">
    <property type="term" value="P:cell-matrix adhesion"/>
    <property type="evidence" value="ECO:0007669"/>
    <property type="project" value="InterPro"/>
</dbReference>
<dbReference type="Pfam" id="PF06119">
    <property type="entry name" value="NIDO"/>
    <property type="match status" value="1"/>
</dbReference>
<proteinExistence type="predicted"/>
<dbReference type="PANTHER" id="PTHR13802">
    <property type="entry name" value="MUCIN 4-RELATED"/>
    <property type="match status" value="1"/>
</dbReference>
<feature type="signal peptide" evidence="1">
    <location>
        <begin position="1"/>
        <end position="19"/>
    </location>
</feature>
<evidence type="ECO:0000256" key="1">
    <source>
        <dbReference type="SAM" id="SignalP"/>
    </source>
</evidence>
<evidence type="ECO:0000259" key="2">
    <source>
        <dbReference type="PROSITE" id="PS51220"/>
    </source>
</evidence>
<dbReference type="PROSITE" id="PS51220">
    <property type="entry name" value="NIDO"/>
    <property type="match status" value="1"/>
</dbReference>
<evidence type="ECO:0000313" key="3">
    <source>
        <dbReference type="EnsemblMetazoa" id="G26117.1:cds"/>
    </source>
</evidence>
<reference evidence="3" key="1">
    <citation type="submission" date="2022-08" db="UniProtKB">
        <authorList>
            <consortium name="EnsemblMetazoa"/>
        </authorList>
    </citation>
    <scope>IDENTIFICATION</scope>
    <source>
        <strain evidence="3">05x7-T-G4-1.051#20</strain>
    </source>
</reference>
<feature type="domain" description="NIDO" evidence="2">
    <location>
        <begin position="95"/>
        <end position="252"/>
    </location>
</feature>
<name>A0A8W8L6A9_MAGGI</name>
<dbReference type="InterPro" id="IPR013783">
    <property type="entry name" value="Ig-like_fold"/>
</dbReference>
<keyword evidence="4" id="KW-1185">Reference proteome</keyword>
<sequence length="445" mass="49252">MQSVWLSIIVVTLPPTLYSIAVDEFYPFGYENGDAKMELRGDVVSSPIAFPSTFNYFTAGHNRCYVSDNGYIVLSRSASQFIPKNFPTNLAFISPFWADSDVTKGGAIWYRLTTEETIKNRATYDVKTFFPKMTNFQASWVIVATWYDLPFYGCSSLGGCLKRNTFQAVMISNDSNSFAIFNYGKITWTTGTSSGGNTQTGLGGTAAQVGLNAGDSVRFFQVDVGFTPEVVNIDEMSNVGIPGVSVFRIDDSEVLQPCQEGYISKITITPNSGPMLGGQYITLGGPCIESTAIVVASFAGSQKYKCQRQSQFSIGCVTPVFNTTGEIIINIEIEQQDTTRELVYLYTVVNPADSKIRVYRQNPEDWYEGQHNISWDTDAVELENTDTVDIFLFSLIEEADGRLSWTSELLQEGVQRSAGWAQISLETQEFVHAIRVTSATVQTDQ</sequence>
<dbReference type="InterPro" id="IPR051495">
    <property type="entry name" value="Epithelial_Barrier/Signaling"/>
</dbReference>
<dbReference type="AlphaFoldDB" id="A0A8W8L6A9"/>
<protein>
    <recommendedName>
        <fullName evidence="2">NIDO domain-containing protein</fullName>
    </recommendedName>
</protein>
<keyword evidence="1" id="KW-0732">Signal</keyword>
<dbReference type="InterPro" id="IPR003886">
    <property type="entry name" value="NIDO_dom"/>
</dbReference>
<accession>A0A8W8L6A9</accession>
<dbReference type="EnsemblMetazoa" id="G26117.1">
    <property type="protein sequence ID" value="G26117.1:cds"/>
    <property type="gene ID" value="G26117"/>
</dbReference>
<evidence type="ECO:0000313" key="4">
    <source>
        <dbReference type="Proteomes" id="UP000005408"/>
    </source>
</evidence>
<dbReference type="Proteomes" id="UP000005408">
    <property type="component" value="Unassembled WGS sequence"/>
</dbReference>
<dbReference type="Gene3D" id="2.60.40.10">
    <property type="entry name" value="Immunoglobulins"/>
    <property type="match status" value="1"/>
</dbReference>
<organism evidence="3 4">
    <name type="scientific">Magallana gigas</name>
    <name type="common">Pacific oyster</name>
    <name type="synonym">Crassostrea gigas</name>
    <dbReference type="NCBI Taxonomy" id="29159"/>
    <lineage>
        <taxon>Eukaryota</taxon>
        <taxon>Metazoa</taxon>
        <taxon>Spiralia</taxon>
        <taxon>Lophotrochozoa</taxon>
        <taxon>Mollusca</taxon>
        <taxon>Bivalvia</taxon>
        <taxon>Autobranchia</taxon>
        <taxon>Pteriomorphia</taxon>
        <taxon>Ostreida</taxon>
        <taxon>Ostreoidea</taxon>
        <taxon>Ostreidae</taxon>
        <taxon>Magallana</taxon>
    </lineage>
</organism>
<dbReference type="SMART" id="SM00539">
    <property type="entry name" value="NIDO"/>
    <property type="match status" value="1"/>
</dbReference>